<dbReference type="RefSeq" id="WP_048640725.1">
    <property type="nucleotide sequence ID" value="NZ_CAXBGM010000002.1"/>
</dbReference>
<sequence length="227" mass="25115">MSWVSKTLNSTLGRKLLMALTGLFLILFLVVHLAGNLQLIIPDGGKSFNIYAETMASNPLIRIVSILNFGFILLHAVYAVILTKHNKKSRPIGYAVSKASENSSWSSRSMGILGTLILIFILVHLRGFWYELKFGEVPIATYDGVSYKDSFAIVSAAYQNIFYVIFYVVSMGILAFHLSHGFASAFQTLGINHKKYTPFIKKLGLAFAIIVPALFALIPIVMFIQGS</sequence>
<dbReference type="GO" id="GO:0016020">
    <property type="term" value="C:membrane"/>
    <property type="evidence" value="ECO:0007669"/>
    <property type="project" value="InterPro"/>
</dbReference>
<dbReference type="OrthoDB" id="9802842at2"/>
<evidence type="ECO:0000313" key="2">
    <source>
        <dbReference type="EMBL" id="AKP50266.1"/>
    </source>
</evidence>
<proteinExistence type="predicted"/>
<dbReference type="SUPFAM" id="SSF81343">
    <property type="entry name" value="Fumarate reductase respiratory complex transmembrane subunits"/>
    <property type="match status" value="1"/>
</dbReference>
<feature type="transmembrane region" description="Helical" evidence="1">
    <location>
        <begin position="60"/>
        <end position="81"/>
    </location>
</feature>
<feature type="transmembrane region" description="Helical" evidence="1">
    <location>
        <begin position="16"/>
        <end position="40"/>
    </location>
</feature>
<dbReference type="NCBIfam" id="TIGR02046">
    <property type="entry name" value="sdhC_b558_fam"/>
    <property type="match status" value="1"/>
</dbReference>
<dbReference type="PATRIC" id="fig|320787.5.peg.904"/>
<organism evidence="2 3">
    <name type="scientific">Cyclobacterium amurskyense</name>
    <dbReference type="NCBI Taxonomy" id="320787"/>
    <lineage>
        <taxon>Bacteria</taxon>
        <taxon>Pseudomonadati</taxon>
        <taxon>Bacteroidota</taxon>
        <taxon>Cytophagia</taxon>
        <taxon>Cytophagales</taxon>
        <taxon>Cyclobacteriaceae</taxon>
        <taxon>Cyclobacterium</taxon>
    </lineage>
</organism>
<dbReference type="Gene3D" id="1.20.1300.10">
    <property type="entry name" value="Fumarate reductase/succinate dehydrogenase, transmembrane subunit"/>
    <property type="match status" value="1"/>
</dbReference>
<dbReference type="STRING" id="320787.CA2015_0807"/>
<dbReference type="Proteomes" id="UP000036520">
    <property type="component" value="Chromosome"/>
</dbReference>
<evidence type="ECO:0000256" key="1">
    <source>
        <dbReference type="SAM" id="Phobius"/>
    </source>
</evidence>
<feature type="transmembrane region" description="Helical" evidence="1">
    <location>
        <begin position="203"/>
        <end position="224"/>
    </location>
</feature>
<reference evidence="2 3" key="1">
    <citation type="submission" date="2015-07" db="EMBL/GenBank/DDBJ databases">
        <authorList>
            <person name="Kim K.M."/>
        </authorList>
    </citation>
    <scope>NUCLEOTIDE SEQUENCE [LARGE SCALE GENOMIC DNA]</scope>
    <source>
        <strain evidence="2 3">KCTC 12363</strain>
    </source>
</reference>
<name>A0A0H4P731_9BACT</name>
<dbReference type="KEGG" id="camu:CA2015_0807"/>
<evidence type="ECO:0000313" key="3">
    <source>
        <dbReference type="Proteomes" id="UP000036520"/>
    </source>
</evidence>
<keyword evidence="1" id="KW-0472">Membrane</keyword>
<keyword evidence="1" id="KW-1133">Transmembrane helix</keyword>
<dbReference type="InterPro" id="IPR034804">
    <property type="entry name" value="SQR/QFR_C/D"/>
</dbReference>
<feature type="transmembrane region" description="Helical" evidence="1">
    <location>
        <begin position="161"/>
        <end position="182"/>
    </location>
</feature>
<protein>
    <submittedName>
        <fullName evidence="2">Succinate dehydrogenase (Or fumarate reductase) cytochrome b subunit, b558 family</fullName>
    </submittedName>
</protein>
<feature type="transmembrane region" description="Helical" evidence="1">
    <location>
        <begin position="110"/>
        <end position="129"/>
    </location>
</feature>
<keyword evidence="1" id="KW-0812">Transmembrane</keyword>
<dbReference type="InterPro" id="IPR011138">
    <property type="entry name" value="Cytochrome_b-558"/>
</dbReference>
<dbReference type="AlphaFoldDB" id="A0A0H4P731"/>
<dbReference type="EMBL" id="CP012040">
    <property type="protein sequence ID" value="AKP50266.1"/>
    <property type="molecule type" value="Genomic_DNA"/>
</dbReference>
<accession>A0A0H4P731</accession>
<gene>
    <name evidence="2" type="ORF">CA2015_0807</name>
</gene>
<dbReference type="CDD" id="cd03498">
    <property type="entry name" value="SQR_TypeB_2_TM"/>
    <property type="match status" value="1"/>
</dbReference>
<keyword evidence="3" id="KW-1185">Reference proteome</keyword>